<sequence>MLGLKAPQLSNKELRDLEGSFDSVLECMEEQEGSAMVLERCATDINIAAALVRLASVAVREDVSDSNELRMTVGGQALTVAGLLVKSVARADSGGVSWAARATASALADTLLKTQILHAAARQAAAVASALAASSGPQAGAAGAGVAAAGPSGAAPGPPPLAAGAGPGSAACASTVLAAGLAALVFSGVELLLGALLALVRGNGTAPLLLDSFDTDHIVASCCTSLHKALPGRLWGARGADWQPGALRALASKLAGMETLLGAELDAVAAKLEGAGGSSPEALQDSGAAAAVMVLAGRLAALKAEVRALLPACANPACVNLAGDSEAGLQLQPCAGCKAVGYCCRECQAAHAAAGQTAECGGKGK</sequence>
<gene>
    <name evidence="5" type="ORF">HYH03_004372</name>
</gene>
<comment type="caution">
    <text evidence="5">The sequence shown here is derived from an EMBL/GenBank/DDBJ whole genome shotgun (WGS) entry which is preliminary data.</text>
</comment>
<keyword evidence="6" id="KW-1185">Reference proteome</keyword>
<proteinExistence type="predicted"/>
<dbReference type="OrthoDB" id="551166at2759"/>
<evidence type="ECO:0000256" key="1">
    <source>
        <dbReference type="ARBA" id="ARBA00022723"/>
    </source>
</evidence>
<dbReference type="InterPro" id="IPR002893">
    <property type="entry name" value="Znf_MYND"/>
</dbReference>
<evidence type="ECO:0000259" key="4">
    <source>
        <dbReference type="Pfam" id="PF01753"/>
    </source>
</evidence>
<dbReference type="EMBL" id="JAEHOE010000013">
    <property type="protein sequence ID" value="KAG2497633.1"/>
    <property type="molecule type" value="Genomic_DNA"/>
</dbReference>
<evidence type="ECO:0000313" key="6">
    <source>
        <dbReference type="Proteomes" id="UP000612055"/>
    </source>
</evidence>
<protein>
    <recommendedName>
        <fullName evidence="4">MYND-type domain-containing protein</fullName>
    </recommendedName>
</protein>
<accession>A0A835YAA7</accession>
<dbReference type="GO" id="GO:0008270">
    <property type="term" value="F:zinc ion binding"/>
    <property type="evidence" value="ECO:0007669"/>
    <property type="project" value="UniProtKB-KW"/>
</dbReference>
<dbReference type="Pfam" id="PF01753">
    <property type="entry name" value="zf-MYND"/>
    <property type="match status" value="1"/>
</dbReference>
<evidence type="ECO:0000256" key="2">
    <source>
        <dbReference type="ARBA" id="ARBA00022771"/>
    </source>
</evidence>
<evidence type="ECO:0000256" key="3">
    <source>
        <dbReference type="ARBA" id="ARBA00022833"/>
    </source>
</evidence>
<keyword evidence="2" id="KW-0863">Zinc-finger</keyword>
<dbReference type="SUPFAM" id="SSF144232">
    <property type="entry name" value="HIT/MYND zinc finger-like"/>
    <property type="match status" value="1"/>
</dbReference>
<reference evidence="5" key="1">
    <citation type="journal article" date="2020" name="bioRxiv">
        <title>Comparative genomics of Chlamydomonas.</title>
        <authorList>
            <person name="Craig R.J."/>
            <person name="Hasan A.R."/>
            <person name="Ness R.W."/>
            <person name="Keightley P.D."/>
        </authorList>
    </citation>
    <scope>NUCLEOTIDE SEQUENCE</scope>
    <source>
        <strain evidence="5">CCAP 11/70</strain>
    </source>
</reference>
<organism evidence="5 6">
    <name type="scientific">Edaphochlamys debaryana</name>
    <dbReference type="NCBI Taxonomy" id="47281"/>
    <lineage>
        <taxon>Eukaryota</taxon>
        <taxon>Viridiplantae</taxon>
        <taxon>Chlorophyta</taxon>
        <taxon>core chlorophytes</taxon>
        <taxon>Chlorophyceae</taxon>
        <taxon>CS clade</taxon>
        <taxon>Chlamydomonadales</taxon>
        <taxon>Chlamydomonadales incertae sedis</taxon>
        <taxon>Edaphochlamys</taxon>
    </lineage>
</organism>
<dbReference type="AlphaFoldDB" id="A0A835YAA7"/>
<name>A0A835YAA7_9CHLO</name>
<keyword evidence="1" id="KW-0479">Metal-binding</keyword>
<dbReference type="Proteomes" id="UP000612055">
    <property type="component" value="Unassembled WGS sequence"/>
</dbReference>
<keyword evidence="3" id="KW-0862">Zinc</keyword>
<feature type="domain" description="MYND-type" evidence="4">
    <location>
        <begin position="327"/>
        <end position="352"/>
    </location>
</feature>
<evidence type="ECO:0000313" key="5">
    <source>
        <dbReference type="EMBL" id="KAG2497633.1"/>
    </source>
</evidence>
<dbReference type="Gene3D" id="6.10.140.2220">
    <property type="match status" value="1"/>
</dbReference>